<dbReference type="EMBL" id="QGKX02001347">
    <property type="protein sequence ID" value="KAF3524284.1"/>
    <property type="molecule type" value="Genomic_DNA"/>
</dbReference>
<gene>
    <name evidence="1" type="ORF">F2Q69_00050108</name>
</gene>
<comment type="caution">
    <text evidence="1">The sequence shown here is derived from an EMBL/GenBank/DDBJ whole genome shotgun (WGS) entry which is preliminary data.</text>
</comment>
<evidence type="ECO:0000313" key="2">
    <source>
        <dbReference type="Proteomes" id="UP000712600"/>
    </source>
</evidence>
<proteinExistence type="predicted"/>
<dbReference type="AlphaFoldDB" id="A0A8S9PST6"/>
<accession>A0A8S9PST6</accession>
<organism evidence="1 2">
    <name type="scientific">Brassica cretica</name>
    <name type="common">Mustard</name>
    <dbReference type="NCBI Taxonomy" id="69181"/>
    <lineage>
        <taxon>Eukaryota</taxon>
        <taxon>Viridiplantae</taxon>
        <taxon>Streptophyta</taxon>
        <taxon>Embryophyta</taxon>
        <taxon>Tracheophyta</taxon>
        <taxon>Spermatophyta</taxon>
        <taxon>Magnoliopsida</taxon>
        <taxon>eudicotyledons</taxon>
        <taxon>Gunneridae</taxon>
        <taxon>Pentapetalae</taxon>
        <taxon>rosids</taxon>
        <taxon>malvids</taxon>
        <taxon>Brassicales</taxon>
        <taxon>Brassicaceae</taxon>
        <taxon>Brassiceae</taxon>
        <taxon>Brassica</taxon>
    </lineage>
</organism>
<evidence type="ECO:0000313" key="1">
    <source>
        <dbReference type="EMBL" id="KAF3524284.1"/>
    </source>
</evidence>
<dbReference type="InterPro" id="IPR036691">
    <property type="entry name" value="Endo/exonu/phosph_ase_sf"/>
</dbReference>
<reference evidence="1" key="1">
    <citation type="submission" date="2019-12" db="EMBL/GenBank/DDBJ databases">
        <title>Genome sequencing and annotation of Brassica cretica.</title>
        <authorList>
            <person name="Studholme D.J."/>
            <person name="Sarris P."/>
        </authorList>
    </citation>
    <scope>NUCLEOTIDE SEQUENCE</scope>
    <source>
        <strain evidence="1">PFS-109/04</strain>
        <tissue evidence="1">Leaf</tissue>
    </source>
</reference>
<dbReference type="Proteomes" id="UP000712600">
    <property type="component" value="Unassembled WGS sequence"/>
</dbReference>
<name>A0A8S9PST6_BRACR</name>
<protein>
    <recommendedName>
        <fullName evidence="3">Endonuclease/exonuclease/phosphatase domain-containing protein</fullName>
    </recommendedName>
</protein>
<dbReference type="Gene3D" id="3.60.10.10">
    <property type="entry name" value="Endonuclease/exonuclease/phosphatase"/>
    <property type="match status" value="1"/>
</dbReference>
<sequence length="105" mass="11872">MVYGSNDRRVQKQLWSDLRFLAASSQVNQRPWTVLGDFNQTLFSTEHSSADLFSSPLGMREFLQCTSATELSDLPFIGNSFTWSNKQGDTIVSKKLVISSDFDEI</sequence>
<dbReference type="SUPFAM" id="SSF56219">
    <property type="entry name" value="DNase I-like"/>
    <property type="match status" value="1"/>
</dbReference>
<evidence type="ECO:0008006" key="3">
    <source>
        <dbReference type="Google" id="ProtNLM"/>
    </source>
</evidence>